<dbReference type="InterPro" id="IPR045361">
    <property type="entry name" value="CIS_tube_prot_N"/>
</dbReference>
<evidence type="ECO:0000313" key="3">
    <source>
        <dbReference type="Proteomes" id="UP001597419"/>
    </source>
</evidence>
<dbReference type="InterPro" id="IPR036779">
    <property type="entry name" value="LysM_dom_sf"/>
</dbReference>
<dbReference type="EMBL" id="JBHUKU010000007">
    <property type="protein sequence ID" value="MFD2459882.1"/>
    <property type="molecule type" value="Genomic_DNA"/>
</dbReference>
<gene>
    <name evidence="2" type="ORF">ACFSYJ_14800</name>
</gene>
<dbReference type="RefSeq" id="WP_345402878.1">
    <property type="nucleotide sequence ID" value="NZ_BAABHG010000014.1"/>
</dbReference>
<reference evidence="3" key="1">
    <citation type="journal article" date="2019" name="Int. J. Syst. Evol. Microbiol.">
        <title>The Global Catalogue of Microorganisms (GCM) 10K type strain sequencing project: providing services to taxonomists for standard genome sequencing and annotation.</title>
        <authorList>
            <consortium name="The Broad Institute Genomics Platform"/>
            <consortium name="The Broad Institute Genome Sequencing Center for Infectious Disease"/>
            <person name="Wu L."/>
            <person name="Ma J."/>
        </authorList>
    </citation>
    <scope>NUCLEOTIDE SEQUENCE [LARGE SCALE GENOMIC DNA]</scope>
    <source>
        <strain evidence="3">CGMCC 4.7643</strain>
    </source>
</reference>
<dbReference type="PROSITE" id="PS51782">
    <property type="entry name" value="LYSM"/>
    <property type="match status" value="1"/>
</dbReference>
<evidence type="ECO:0000259" key="1">
    <source>
        <dbReference type="PROSITE" id="PS51782"/>
    </source>
</evidence>
<sequence length="223" mass="24328">MGMTVTKIRFDILDGKPSSFEAQFNPTDYSRTKAAQIAEIGVPGIDSPILQFVRGQNERLTLDLLFDSTDQGGLGVRAVPVTTLTDKVYRLVKIRSDTHAPPKFRVSWGTGMSFVAIAEQVQQKFTLFSPAGIPLRATVSLSLREYKTLEEQLKELNLQSPDHTKSRVVVRGQTLSDVAAAEYGDPGAWRVIAAANPAVTDPRRPKPGTALVIPVLDPKGART</sequence>
<protein>
    <submittedName>
        <fullName evidence="2">Peptidoglycan-binding protein</fullName>
    </submittedName>
</protein>
<organism evidence="2 3">
    <name type="scientific">Amycolatopsis samaneae</name>
    <dbReference type="NCBI Taxonomy" id="664691"/>
    <lineage>
        <taxon>Bacteria</taxon>
        <taxon>Bacillati</taxon>
        <taxon>Actinomycetota</taxon>
        <taxon>Actinomycetes</taxon>
        <taxon>Pseudonocardiales</taxon>
        <taxon>Pseudonocardiaceae</taxon>
        <taxon>Amycolatopsis</taxon>
    </lineage>
</organism>
<dbReference type="InterPro" id="IPR018392">
    <property type="entry name" value="LysM"/>
</dbReference>
<name>A0ABW5GGU6_9PSEU</name>
<dbReference type="Proteomes" id="UP001597419">
    <property type="component" value="Unassembled WGS sequence"/>
</dbReference>
<keyword evidence="3" id="KW-1185">Reference proteome</keyword>
<accession>A0ABW5GGU6</accession>
<feature type="domain" description="LysM" evidence="1">
    <location>
        <begin position="165"/>
        <end position="213"/>
    </location>
</feature>
<comment type="caution">
    <text evidence="2">The sequence shown here is derived from an EMBL/GenBank/DDBJ whole genome shotgun (WGS) entry which is preliminary data.</text>
</comment>
<proteinExistence type="predicted"/>
<dbReference type="Pfam" id="PF19266">
    <property type="entry name" value="CIS_tube"/>
    <property type="match status" value="1"/>
</dbReference>
<evidence type="ECO:0000313" key="2">
    <source>
        <dbReference type="EMBL" id="MFD2459882.1"/>
    </source>
</evidence>
<dbReference type="Gene3D" id="3.10.350.10">
    <property type="entry name" value="LysM domain"/>
    <property type="match status" value="1"/>
</dbReference>